<dbReference type="PANTHER" id="PTHR30544">
    <property type="entry name" value="23S RRNA METHYLTRANSFERASE"/>
    <property type="match status" value="1"/>
</dbReference>
<dbReference type="SFLD" id="SFLDS00029">
    <property type="entry name" value="Radical_SAM"/>
    <property type="match status" value="1"/>
</dbReference>
<keyword evidence="7 14" id="KW-0808">Transferase</keyword>
<evidence type="ECO:0000256" key="5">
    <source>
        <dbReference type="ARBA" id="ARBA00022552"/>
    </source>
</evidence>
<dbReference type="InterPro" id="IPR013785">
    <property type="entry name" value="Aldolase_TIM"/>
</dbReference>
<comment type="miscellaneous">
    <text evidence="14">Reaction proceeds by a ping-pong mechanism involving intermediate methylation of a conserved cysteine residue.</text>
</comment>
<dbReference type="GO" id="GO:0002935">
    <property type="term" value="F:tRNA (adenine(37)-C2)-methyltransferase activity"/>
    <property type="evidence" value="ECO:0007669"/>
    <property type="project" value="UniProtKB-UniRule"/>
</dbReference>
<feature type="binding site" evidence="14">
    <location>
        <position position="289"/>
    </location>
    <ligand>
        <name>S-adenosyl-L-methionine</name>
        <dbReference type="ChEBI" id="CHEBI:59789"/>
    </ligand>
</feature>
<dbReference type="SFLD" id="SFLDF00275">
    <property type="entry name" value="adenosine_C2_methyltransferase"/>
    <property type="match status" value="1"/>
</dbReference>
<comment type="caution">
    <text evidence="14">Lacks conserved residue(s) required for the propagation of feature annotation.</text>
</comment>
<evidence type="ECO:0000259" key="16">
    <source>
        <dbReference type="PROSITE" id="PS51918"/>
    </source>
</evidence>
<dbReference type="CDD" id="cd01335">
    <property type="entry name" value="Radical_SAM"/>
    <property type="match status" value="1"/>
</dbReference>
<feature type="binding site" evidence="14">
    <location>
        <position position="118"/>
    </location>
    <ligand>
        <name>[4Fe-4S] cluster</name>
        <dbReference type="ChEBI" id="CHEBI:49883"/>
        <note>4Fe-4S-S-AdoMet</note>
    </ligand>
</feature>
<keyword evidence="13 14" id="KW-1015">Disulfide bond</keyword>
<dbReference type="GO" id="GO:0030488">
    <property type="term" value="P:tRNA methylation"/>
    <property type="evidence" value="ECO:0007669"/>
    <property type="project" value="UniProtKB-UniRule"/>
</dbReference>
<keyword evidence="11 14" id="KW-0408">Iron</keyword>
<comment type="similarity">
    <text evidence="2 14">Belongs to the radical SAM superfamily. RlmN family.</text>
</comment>
<reference evidence="17" key="1">
    <citation type="submission" date="2023-07" db="EMBL/GenBank/DDBJ databases">
        <title>Genomic Encyclopedia of Type Strains, Phase IV (KMG-IV): sequencing the most valuable type-strain genomes for metagenomic binning, comparative biology and taxonomic classification.</title>
        <authorList>
            <person name="Goeker M."/>
        </authorList>
    </citation>
    <scope>NUCLEOTIDE SEQUENCE</scope>
    <source>
        <strain evidence="17">DSM 24202</strain>
    </source>
</reference>
<dbReference type="GO" id="GO:0019843">
    <property type="term" value="F:rRNA binding"/>
    <property type="evidence" value="ECO:0007669"/>
    <property type="project" value="UniProtKB-UniRule"/>
</dbReference>
<dbReference type="SUPFAM" id="SSF102114">
    <property type="entry name" value="Radical SAM enzymes"/>
    <property type="match status" value="1"/>
</dbReference>
<dbReference type="InterPro" id="IPR007197">
    <property type="entry name" value="rSAM"/>
</dbReference>
<dbReference type="InterPro" id="IPR027492">
    <property type="entry name" value="RNA_MTrfase_RlmN"/>
</dbReference>
<dbReference type="PIRSF" id="PIRSF006004">
    <property type="entry name" value="CHP00048"/>
    <property type="match status" value="1"/>
</dbReference>
<dbReference type="InterPro" id="IPR058240">
    <property type="entry name" value="rSAM_sf"/>
</dbReference>
<feature type="binding site" evidence="14">
    <location>
        <begin position="213"/>
        <end position="215"/>
    </location>
    <ligand>
        <name>S-adenosyl-L-methionine</name>
        <dbReference type="ChEBI" id="CHEBI:59789"/>
    </ligand>
</feature>
<dbReference type="Gene3D" id="1.10.150.530">
    <property type="match status" value="1"/>
</dbReference>
<keyword evidence="5 14" id="KW-0698">rRNA processing</keyword>
<feature type="binding site" evidence="14">
    <location>
        <position position="111"/>
    </location>
    <ligand>
        <name>[4Fe-4S] cluster</name>
        <dbReference type="ChEBI" id="CHEBI:49883"/>
        <note>4Fe-4S-S-AdoMet</note>
    </ligand>
</feature>
<feature type="active site" description="S-methylcysteine intermediate" evidence="14">
    <location>
        <position position="331"/>
    </location>
</feature>
<dbReference type="EC" id="2.1.1.192" evidence="14"/>
<evidence type="ECO:0000256" key="10">
    <source>
        <dbReference type="ARBA" id="ARBA00022723"/>
    </source>
</evidence>
<comment type="catalytic activity">
    <reaction evidence="14">
        <text>adenosine(2503) in 23S rRNA + 2 reduced [2Fe-2S]-[ferredoxin] + 2 S-adenosyl-L-methionine = 2-methyladenosine(2503) in 23S rRNA + 5'-deoxyadenosine + L-methionine + 2 oxidized [2Fe-2S]-[ferredoxin] + S-adenosyl-L-homocysteine</text>
        <dbReference type="Rhea" id="RHEA:42916"/>
        <dbReference type="Rhea" id="RHEA-COMP:10000"/>
        <dbReference type="Rhea" id="RHEA-COMP:10001"/>
        <dbReference type="Rhea" id="RHEA-COMP:10152"/>
        <dbReference type="Rhea" id="RHEA-COMP:10282"/>
        <dbReference type="ChEBI" id="CHEBI:17319"/>
        <dbReference type="ChEBI" id="CHEBI:33737"/>
        <dbReference type="ChEBI" id="CHEBI:33738"/>
        <dbReference type="ChEBI" id="CHEBI:57844"/>
        <dbReference type="ChEBI" id="CHEBI:57856"/>
        <dbReference type="ChEBI" id="CHEBI:59789"/>
        <dbReference type="ChEBI" id="CHEBI:74411"/>
        <dbReference type="ChEBI" id="CHEBI:74497"/>
        <dbReference type="EC" id="2.1.1.192"/>
    </reaction>
</comment>
<dbReference type="InterPro" id="IPR004383">
    <property type="entry name" value="rRNA_lsu_MTrfase_RlmN/Cfr"/>
</dbReference>
<evidence type="ECO:0000256" key="13">
    <source>
        <dbReference type="ARBA" id="ARBA00023157"/>
    </source>
</evidence>
<keyword evidence="6 14" id="KW-0489">Methyltransferase</keyword>
<comment type="caution">
    <text evidence="17">The sequence shown here is derived from an EMBL/GenBank/DDBJ whole genome shotgun (WGS) entry which is preliminary data.</text>
</comment>
<keyword evidence="12 14" id="KW-0411">Iron-sulfur</keyword>
<dbReference type="Pfam" id="PF04055">
    <property type="entry name" value="Radical_SAM"/>
    <property type="match status" value="1"/>
</dbReference>
<dbReference type="EMBL" id="JAUSVL010000001">
    <property type="protein sequence ID" value="MDQ0289014.1"/>
    <property type="molecule type" value="Genomic_DNA"/>
</dbReference>
<feature type="active site" description="Proton acceptor" evidence="14">
    <location>
        <position position="91"/>
    </location>
</feature>
<protein>
    <recommendedName>
        <fullName evidence="14">Probable dual-specificity RNA methyltransferase RlmN</fullName>
        <ecNumber evidence="14">2.1.1.192</ecNumber>
    </recommendedName>
    <alternativeName>
        <fullName evidence="14">23S rRNA (adenine(2503)-C(2))-methyltransferase</fullName>
    </alternativeName>
    <alternativeName>
        <fullName evidence="14">23S rRNA m2A2503 methyltransferase</fullName>
    </alternativeName>
    <alternativeName>
        <fullName evidence="14">Ribosomal RNA large subunit methyltransferase N</fullName>
    </alternativeName>
    <alternativeName>
        <fullName evidence="14">tRNA (adenine(37)-C(2))-methyltransferase</fullName>
    </alternativeName>
    <alternativeName>
        <fullName evidence="14">tRNA m2A37 methyltransferase</fullName>
    </alternativeName>
</protein>
<proteinExistence type="inferred from homology"/>
<organism evidence="17 18">
    <name type="scientific">Oligosphaera ethanolica</name>
    <dbReference type="NCBI Taxonomy" id="760260"/>
    <lineage>
        <taxon>Bacteria</taxon>
        <taxon>Pseudomonadati</taxon>
        <taxon>Lentisphaerota</taxon>
        <taxon>Oligosphaeria</taxon>
        <taxon>Oligosphaerales</taxon>
        <taxon>Oligosphaeraceae</taxon>
        <taxon>Oligosphaera</taxon>
    </lineage>
</organism>
<dbReference type="PROSITE" id="PS51918">
    <property type="entry name" value="RADICAL_SAM"/>
    <property type="match status" value="1"/>
</dbReference>
<comment type="cofactor">
    <cofactor evidence="14">
        <name>[4Fe-4S] cluster</name>
        <dbReference type="ChEBI" id="CHEBI:49883"/>
    </cofactor>
    <text evidence="14">Binds 1 [4Fe-4S] cluster. The cluster is coordinated with 3 cysteines and an exchangeable S-adenosyl-L-methionine.</text>
</comment>
<keyword evidence="9 14" id="KW-0819">tRNA processing</keyword>
<dbReference type="PANTHER" id="PTHR30544:SF5">
    <property type="entry name" value="RADICAL SAM CORE DOMAIN-CONTAINING PROTEIN"/>
    <property type="match status" value="1"/>
</dbReference>
<comment type="function">
    <text evidence="14">Specifically methylates position 2 of adenine 2503 in 23S rRNA and position 2 of adenine 37 in tRNAs.</text>
</comment>
<evidence type="ECO:0000256" key="15">
    <source>
        <dbReference type="SAM" id="MobiDB-lite"/>
    </source>
</evidence>
<dbReference type="NCBIfam" id="TIGR00048">
    <property type="entry name" value="rRNA_mod_RlmN"/>
    <property type="match status" value="1"/>
</dbReference>
<dbReference type="Pfam" id="PF21016">
    <property type="entry name" value="RlmN_N"/>
    <property type="match status" value="1"/>
</dbReference>
<evidence type="ECO:0000256" key="2">
    <source>
        <dbReference type="ARBA" id="ARBA00007544"/>
    </source>
</evidence>
<dbReference type="GO" id="GO:0046872">
    <property type="term" value="F:metal ion binding"/>
    <property type="evidence" value="ECO:0007669"/>
    <property type="project" value="UniProtKB-KW"/>
</dbReference>
<evidence type="ECO:0000256" key="14">
    <source>
        <dbReference type="HAMAP-Rule" id="MF_01849"/>
    </source>
</evidence>
<dbReference type="SFLD" id="SFLDG01062">
    <property type="entry name" value="methyltransferase_(Class_A)"/>
    <property type="match status" value="1"/>
</dbReference>
<dbReference type="GO" id="GO:0070040">
    <property type="term" value="F:rRNA (adenine(2503)-C2-)-methyltransferase activity"/>
    <property type="evidence" value="ECO:0007669"/>
    <property type="project" value="UniProtKB-UniRule"/>
</dbReference>
<dbReference type="Gene3D" id="3.20.20.70">
    <property type="entry name" value="Aldolase class I"/>
    <property type="match status" value="1"/>
</dbReference>
<dbReference type="Proteomes" id="UP001238163">
    <property type="component" value="Unassembled WGS sequence"/>
</dbReference>
<evidence type="ECO:0000256" key="7">
    <source>
        <dbReference type="ARBA" id="ARBA00022679"/>
    </source>
</evidence>
<dbReference type="GO" id="GO:0070475">
    <property type="term" value="P:rRNA base methylation"/>
    <property type="evidence" value="ECO:0007669"/>
    <property type="project" value="UniProtKB-UniRule"/>
</dbReference>
<feature type="binding site" evidence="14">
    <location>
        <begin position="158"/>
        <end position="159"/>
    </location>
    <ligand>
        <name>S-adenosyl-L-methionine</name>
        <dbReference type="ChEBI" id="CHEBI:59789"/>
    </ligand>
</feature>
<name>A0AAE4AM66_9BACT</name>
<keyword evidence="10 14" id="KW-0479">Metal-binding</keyword>
<comment type="catalytic activity">
    <reaction evidence="14">
        <text>adenosine(37) in tRNA + 2 reduced [2Fe-2S]-[ferredoxin] + 2 S-adenosyl-L-methionine = 2-methyladenosine(37) in tRNA + 5'-deoxyadenosine + L-methionine + 2 oxidized [2Fe-2S]-[ferredoxin] + S-adenosyl-L-homocysteine</text>
        <dbReference type="Rhea" id="RHEA:43332"/>
        <dbReference type="Rhea" id="RHEA-COMP:10000"/>
        <dbReference type="Rhea" id="RHEA-COMP:10001"/>
        <dbReference type="Rhea" id="RHEA-COMP:10162"/>
        <dbReference type="Rhea" id="RHEA-COMP:10485"/>
        <dbReference type="ChEBI" id="CHEBI:17319"/>
        <dbReference type="ChEBI" id="CHEBI:33737"/>
        <dbReference type="ChEBI" id="CHEBI:33738"/>
        <dbReference type="ChEBI" id="CHEBI:57844"/>
        <dbReference type="ChEBI" id="CHEBI:57856"/>
        <dbReference type="ChEBI" id="CHEBI:59789"/>
        <dbReference type="ChEBI" id="CHEBI:74411"/>
        <dbReference type="ChEBI" id="CHEBI:74497"/>
        <dbReference type="EC" id="2.1.1.192"/>
    </reaction>
</comment>
<feature type="region of interest" description="Disordered" evidence="15">
    <location>
        <begin position="331"/>
        <end position="361"/>
    </location>
</feature>
<gene>
    <name evidence="14" type="primary">rlmN</name>
    <name evidence="17" type="ORF">J3R75_001121</name>
</gene>
<evidence type="ECO:0000256" key="3">
    <source>
        <dbReference type="ARBA" id="ARBA00022485"/>
    </source>
</evidence>
<evidence type="ECO:0000256" key="6">
    <source>
        <dbReference type="ARBA" id="ARBA00022603"/>
    </source>
</evidence>
<dbReference type="GO" id="GO:0051539">
    <property type="term" value="F:4 iron, 4 sulfur cluster binding"/>
    <property type="evidence" value="ECO:0007669"/>
    <property type="project" value="UniProtKB-UniRule"/>
</dbReference>
<feature type="binding site" evidence="14">
    <location>
        <position position="190"/>
    </location>
    <ligand>
        <name>S-adenosyl-L-methionine</name>
        <dbReference type="ChEBI" id="CHEBI:59789"/>
    </ligand>
</feature>
<keyword evidence="4 14" id="KW-0963">Cytoplasm</keyword>
<dbReference type="GO" id="GO:0005737">
    <property type="term" value="C:cytoplasm"/>
    <property type="evidence" value="ECO:0007669"/>
    <property type="project" value="UniProtKB-SubCell"/>
</dbReference>
<sequence>MLPSIKDLSYADLRQWLAERQQPAFRAKQIQDWLFKKHAVDFNDMANLPLALRQSLAEHFRAFTLTPLKTQEATDETIKWLSQLGDGETIETVLIRAPERDTVCISSQVGCAVRCIFCASGKQGLVRNLSSAEILDQVILASRAVGRLVNNVVVMGMGEPLHNVDQLVAALKLLCSADGLGLGARHVTISTSGVPAAIRRLAELQTPWNLALSLHAVNDEARAKIIPPAKRNPLEDIFAACEYYMQKTNRMMTLEYILLDGRNCQPEDASRLVDIAHRLHAKVNLIPCNNDSGPCRAPDDELCERFLRLLLSRKVHATLRRRKGKDIQAACGQLRSQAPAAGKGSADTASAAPPSPASNRE</sequence>
<dbReference type="FunFam" id="3.20.20.70:FF:000014">
    <property type="entry name" value="Probable dual-specificity RNA methyltransferase RlmN"/>
    <property type="match status" value="1"/>
</dbReference>
<keyword evidence="18" id="KW-1185">Reference proteome</keyword>
<evidence type="ECO:0000256" key="12">
    <source>
        <dbReference type="ARBA" id="ARBA00023014"/>
    </source>
</evidence>
<evidence type="ECO:0000313" key="17">
    <source>
        <dbReference type="EMBL" id="MDQ0289014.1"/>
    </source>
</evidence>
<keyword evidence="8 14" id="KW-0949">S-adenosyl-L-methionine</keyword>
<evidence type="ECO:0000256" key="4">
    <source>
        <dbReference type="ARBA" id="ARBA00022490"/>
    </source>
</evidence>
<accession>A0AAE4AM66</accession>
<evidence type="ECO:0000313" key="18">
    <source>
        <dbReference type="Proteomes" id="UP001238163"/>
    </source>
</evidence>
<dbReference type="InterPro" id="IPR048641">
    <property type="entry name" value="RlmN_N"/>
</dbReference>
<evidence type="ECO:0000256" key="8">
    <source>
        <dbReference type="ARBA" id="ARBA00022691"/>
    </source>
</evidence>
<evidence type="ECO:0000256" key="1">
    <source>
        <dbReference type="ARBA" id="ARBA00004496"/>
    </source>
</evidence>
<dbReference type="HAMAP" id="MF_01849">
    <property type="entry name" value="RNA_methyltr_RlmN"/>
    <property type="match status" value="1"/>
</dbReference>
<keyword evidence="3 14" id="KW-0004">4Fe-4S</keyword>
<comment type="subcellular location">
    <subcellularLocation>
        <location evidence="1 14">Cytoplasm</location>
    </subcellularLocation>
</comment>
<feature type="binding site" evidence="14">
    <location>
        <position position="115"/>
    </location>
    <ligand>
        <name>[4Fe-4S] cluster</name>
        <dbReference type="ChEBI" id="CHEBI:49883"/>
        <note>4Fe-4S-S-AdoMet</note>
    </ligand>
</feature>
<evidence type="ECO:0000256" key="9">
    <source>
        <dbReference type="ARBA" id="ARBA00022694"/>
    </source>
</evidence>
<evidence type="ECO:0000256" key="11">
    <source>
        <dbReference type="ARBA" id="ARBA00023004"/>
    </source>
</evidence>
<feature type="domain" description="Radical SAM core" evidence="16">
    <location>
        <begin position="97"/>
        <end position="326"/>
    </location>
</feature>
<dbReference type="RefSeq" id="WP_307260356.1">
    <property type="nucleotide sequence ID" value="NZ_JAUSVL010000001.1"/>
</dbReference>
<dbReference type="AlphaFoldDB" id="A0AAE4AM66"/>
<dbReference type="InterPro" id="IPR040072">
    <property type="entry name" value="Methyltransferase_A"/>
</dbReference>
<dbReference type="GO" id="GO:0000049">
    <property type="term" value="F:tRNA binding"/>
    <property type="evidence" value="ECO:0007669"/>
    <property type="project" value="UniProtKB-UniRule"/>
</dbReference>